<reference evidence="1" key="2">
    <citation type="submission" date="2021-04" db="EMBL/GenBank/DDBJ databases">
        <authorList>
            <person name="Gilroy R."/>
        </authorList>
    </citation>
    <scope>NUCLEOTIDE SEQUENCE</scope>
    <source>
        <strain evidence="1">CHK195-9823</strain>
    </source>
</reference>
<name>A0A9D1TFX9_9FIRM</name>
<dbReference type="EMBL" id="DXIQ01000064">
    <property type="protein sequence ID" value="HIV39344.1"/>
    <property type="molecule type" value="Genomic_DNA"/>
</dbReference>
<dbReference type="AlphaFoldDB" id="A0A9D1TFX9"/>
<protein>
    <submittedName>
        <fullName evidence="1">Uncharacterized protein</fullName>
    </submittedName>
</protein>
<organism evidence="1 2">
    <name type="scientific">Candidatus Blautia stercorigallinarum</name>
    <dbReference type="NCBI Taxonomy" id="2838501"/>
    <lineage>
        <taxon>Bacteria</taxon>
        <taxon>Bacillati</taxon>
        <taxon>Bacillota</taxon>
        <taxon>Clostridia</taxon>
        <taxon>Lachnospirales</taxon>
        <taxon>Lachnospiraceae</taxon>
        <taxon>Blautia</taxon>
    </lineage>
</organism>
<evidence type="ECO:0000313" key="1">
    <source>
        <dbReference type="EMBL" id="HIV39344.1"/>
    </source>
</evidence>
<dbReference type="Proteomes" id="UP000886814">
    <property type="component" value="Unassembled WGS sequence"/>
</dbReference>
<proteinExistence type="predicted"/>
<sequence length="76" mass="8337">MASRIKGITVEIVGDTSGLEKSLAVVNNCIIRTLNTSNSRRLKSGRGQMPTVGIAEIDEKDSDCNQKSYMQNCYII</sequence>
<evidence type="ECO:0000313" key="2">
    <source>
        <dbReference type="Proteomes" id="UP000886814"/>
    </source>
</evidence>
<gene>
    <name evidence="1" type="ORF">H9747_10180</name>
</gene>
<comment type="caution">
    <text evidence="1">The sequence shown here is derived from an EMBL/GenBank/DDBJ whole genome shotgun (WGS) entry which is preliminary data.</text>
</comment>
<accession>A0A9D1TFX9</accession>
<reference evidence="1" key="1">
    <citation type="journal article" date="2021" name="PeerJ">
        <title>Extensive microbial diversity within the chicken gut microbiome revealed by metagenomics and culture.</title>
        <authorList>
            <person name="Gilroy R."/>
            <person name="Ravi A."/>
            <person name="Getino M."/>
            <person name="Pursley I."/>
            <person name="Horton D.L."/>
            <person name="Alikhan N.F."/>
            <person name="Baker D."/>
            <person name="Gharbi K."/>
            <person name="Hall N."/>
            <person name="Watson M."/>
            <person name="Adriaenssens E.M."/>
            <person name="Foster-Nyarko E."/>
            <person name="Jarju S."/>
            <person name="Secka A."/>
            <person name="Antonio M."/>
            <person name="Oren A."/>
            <person name="Chaudhuri R.R."/>
            <person name="La Ragione R."/>
            <person name="Hildebrand F."/>
            <person name="Pallen M.J."/>
        </authorList>
    </citation>
    <scope>NUCLEOTIDE SEQUENCE</scope>
    <source>
        <strain evidence="1">CHK195-9823</strain>
    </source>
</reference>